<dbReference type="GO" id="GO:0003824">
    <property type="term" value="F:catalytic activity"/>
    <property type="evidence" value="ECO:0007669"/>
    <property type="project" value="InterPro"/>
</dbReference>
<dbReference type="InterPro" id="IPR005135">
    <property type="entry name" value="Endo/exonuclease/phosphatase"/>
</dbReference>
<dbReference type="GO" id="GO:0016020">
    <property type="term" value="C:membrane"/>
    <property type="evidence" value="ECO:0007669"/>
    <property type="project" value="GOC"/>
</dbReference>
<dbReference type="SUPFAM" id="SSF56219">
    <property type="entry name" value="DNase I-like"/>
    <property type="match status" value="1"/>
</dbReference>
<sequence length="286" mass="31511">MTQNQERNPKRGRLCLLRSWRIAAITFLIVVCVGGANAQAEPEGTRLRVLCYNIHYGQGTDGNYDVPRLARVIAAVKPDLVALQEIDVGVRRSGRVHQARRLAELTGMAVRFGPTQHYEGGLFGNAVLTRLPILDVAIHPLPYTEATAEQVTYPRGAIAVTVRAPDNQPLRFVSTHFQHNVAEDRLAEAAEINRLFASDDAIPTILAGDINAPPDSPPVNELLQHWTNAIDDTASPSVPAGKPNARIDYIFYRPASAFELLNTQVIAEPVASDHRPVFAEFEMLRK</sequence>
<keyword evidence="3" id="KW-1185">Reference proteome</keyword>
<dbReference type="InterPro" id="IPR036691">
    <property type="entry name" value="Endo/exonu/phosph_ase_sf"/>
</dbReference>
<organism evidence="2 3">
    <name type="scientific">Novipirellula galeiformis</name>
    <dbReference type="NCBI Taxonomy" id="2528004"/>
    <lineage>
        <taxon>Bacteria</taxon>
        <taxon>Pseudomonadati</taxon>
        <taxon>Planctomycetota</taxon>
        <taxon>Planctomycetia</taxon>
        <taxon>Pirellulales</taxon>
        <taxon>Pirellulaceae</taxon>
        <taxon>Novipirellula</taxon>
    </lineage>
</organism>
<evidence type="ECO:0000313" key="3">
    <source>
        <dbReference type="Proteomes" id="UP000316304"/>
    </source>
</evidence>
<evidence type="ECO:0000313" key="2">
    <source>
        <dbReference type="EMBL" id="TWU17244.1"/>
    </source>
</evidence>
<evidence type="ECO:0000259" key="1">
    <source>
        <dbReference type="Pfam" id="PF03372"/>
    </source>
</evidence>
<dbReference type="AlphaFoldDB" id="A0A5C6C1Z0"/>
<reference evidence="2 3" key="1">
    <citation type="submission" date="2019-02" db="EMBL/GenBank/DDBJ databases">
        <title>Deep-cultivation of Planctomycetes and their phenomic and genomic characterization uncovers novel biology.</title>
        <authorList>
            <person name="Wiegand S."/>
            <person name="Jogler M."/>
            <person name="Boedeker C."/>
            <person name="Pinto D."/>
            <person name="Vollmers J."/>
            <person name="Rivas-Marin E."/>
            <person name="Kohn T."/>
            <person name="Peeters S.H."/>
            <person name="Heuer A."/>
            <person name="Rast P."/>
            <person name="Oberbeckmann S."/>
            <person name="Bunk B."/>
            <person name="Jeske O."/>
            <person name="Meyerdierks A."/>
            <person name="Storesund J.E."/>
            <person name="Kallscheuer N."/>
            <person name="Luecker S."/>
            <person name="Lage O.M."/>
            <person name="Pohl T."/>
            <person name="Merkel B.J."/>
            <person name="Hornburger P."/>
            <person name="Mueller R.-W."/>
            <person name="Bruemmer F."/>
            <person name="Labrenz M."/>
            <person name="Spormann A.M."/>
            <person name="Op Den Camp H."/>
            <person name="Overmann J."/>
            <person name="Amann R."/>
            <person name="Jetten M.S.M."/>
            <person name="Mascher T."/>
            <person name="Medema M.H."/>
            <person name="Devos D.P."/>
            <person name="Kaster A.-K."/>
            <person name="Ovreas L."/>
            <person name="Rohde M."/>
            <person name="Galperin M.Y."/>
            <person name="Jogler C."/>
        </authorList>
    </citation>
    <scope>NUCLEOTIDE SEQUENCE [LARGE SCALE GENOMIC DNA]</scope>
    <source>
        <strain evidence="2 3">Pla52o</strain>
    </source>
</reference>
<feature type="domain" description="Endonuclease/exonuclease/phosphatase" evidence="1">
    <location>
        <begin position="52"/>
        <end position="274"/>
    </location>
</feature>
<dbReference type="Proteomes" id="UP000316304">
    <property type="component" value="Unassembled WGS sequence"/>
</dbReference>
<comment type="caution">
    <text evidence="2">The sequence shown here is derived from an EMBL/GenBank/DDBJ whole genome shotgun (WGS) entry which is preliminary data.</text>
</comment>
<dbReference type="EMBL" id="SJPT01000014">
    <property type="protein sequence ID" value="TWU17244.1"/>
    <property type="molecule type" value="Genomic_DNA"/>
</dbReference>
<dbReference type="GO" id="GO:0006506">
    <property type="term" value="P:GPI anchor biosynthetic process"/>
    <property type="evidence" value="ECO:0007669"/>
    <property type="project" value="TreeGrafter"/>
</dbReference>
<dbReference type="PANTHER" id="PTHR14859">
    <property type="entry name" value="CALCOFLUOR WHITE HYPERSENSITIVE PROTEIN PRECURSOR"/>
    <property type="match status" value="1"/>
</dbReference>
<gene>
    <name evidence="2" type="ORF">Pla52o_54190</name>
</gene>
<dbReference type="Gene3D" id="3.60.10.10">
    <property type="entry name" value="Endonuclease/exonuclease/phosphatase"/>
    <property type="match status" value="1"/>
</dbReference>
<dbReference type="InterPro" id="IPR051916">
    <property type="entry name" value="GPI-anchor_lipid_remodeler"/>
</dbReference>
<name>A0A5C6C1Z0_9BACT</name>
<dbReference type="Pfam" id="PF03372">
    <property type="entry name" value="Exo_endo_phos"/>
    <property type="match status" value="1"/>
</dbReference>
<dbReference type="PANTHER" id="PTHR14859:SF15">
    <property type="entry name" value="ENDONUCLEASE_EXONUCLEASE_PHOSPHATASE DOMAIN-CONTAINING PROTEIN"/>
    <property type="match status" value="1"/>
</dbReference>
<accession>A0A5C6C1Z0</accession>
<proteinExistence type="predicted"/>
<protein>
    <recommendedName>
        <fullName evidence="1">Endonuclease/exonuclease/phosphatase domain-containing protein</fullName>
    </recommendedName>
</protein>
<dbReference type="RefSeq" id="WP_197169501.1">
    <property type="nucleotide sequence ID" value="NZ_SJPT01000014.1"/>
</dbReference>